<protein>
    <submittedName>
        <fullName evidence="2">Uncharacterized protein</fullName>
    </submittedName>
</protein>
<evidence type="ECO:0000313" key="3">
    <source>
        <dbReference type="Proteomes" id="UP000011688"/>
    </source>
</evidence>
<gene>
    <name evidence="2" type="ORF">C491_14557</name>
</gene>
<feature type="compositionally biased region" description="Basic and acidic residues" evidence="1">
    <location>
        <begin position="156"/>
        <end position="165"/>
    </location>
</feature>
<name>L9X3I7_9EURY</name>
<organism evidence="2 3">
    <name type="scientific">Natronococcus amylolyticus DSM 10524</name>
    <dbReference type="NCBI Taxonomy" id="1227497"/>
    <lineage>
        <taxon>Archaea</taxon>
        <taxon>Methanobacteriati</taxon>
        <taxon>Methanobacteriota</taxon>
        <taxon>Stenosarchaea group</taxon>
        <taxon>Halobacteria</taxon>
        <taxon>Halobacteriales</taxon>
        <taxon>Natrialbaceae</taxon>
        <taxon>Natronococcus</taxon>
    </lineage>
</organism>
<feature type="region of interest" description="Disordered" evidence="1">
    <location>
        <begin position="142"/>
        <end position="168"/>
    </location>
</feature>
<feature type="region of interest" description="Disordered" evidence="1">
    <location>
        <begin position="1"/>
        <end position="83"/>
    </location>
</feature>
<proteinExistence type="predicted"/>
<dbReference type="AlphaFoldDB" id="L9X3I7"/>
<reference evidence="2 3" key="1">
    <citation type="journal article" date="2014" name="PLoS Genet.">
        <title>Phylogenetically driven sequencing of extremely halophilic archaea reveals strategies for static and dynamic osmo-response.</title>
        <authorList>
            <person name="Becker E.A."/>
            <person name="Seitzer P.M."/>
            <person name="Tritt A."/>
            <person name="Larsen D."/>
            <person name="Krusor M."/>
            <person name="Yao A.I."/>
            <person name="Wu D."/>
            <person name="Madern D."/>
            <person name="Eisen J.A."/>
            <person name="Darling A.E."/>
            <person name="Facciotti M.T."/>
        </authorList>
    </citation>
    <scope>NUCLEOTIDE SEQUENCE [LARGE SCALE GENOMIC DNA]</scope>
    <source>
        <strain evidence="2 3">DSM 10524</strain>
    </source>
</reference>
<sequence length="175" mass="18968">MSVPIVSGCLSGDEDDGGDETEDTNDEPSDDGGNDEPSDGGGDDESGESVGTAEITFLDETYTYDDASCEESRTFPPENEMIRHRDVDDEIEFWVERHDPAESDVVDVHLSFPTGDPDETIGEVEAYDAQTTVDEIEFELGSGTSGSLHLEPSSHMNDDVEHDPDGGEVTWEIAC</sequence>
<evidence type="ECO:0000256" key="1">
    <source>
        <dbReference type="SAM" id="MobiDB-lite"/>
    </source>
</evidence>
<keyword evidence="3" id="KW-1185">Reference proteome</keyword>
<comment type="caution">
    <text evidence="2">The sequence shown here is derived from an EMBL/GenBank/DDBJ whole genome shotgun (WGS) entry which is preliminary data.</text>
</comment>
<dbReference type="Proteomes" id="UP000011688">
    <property type="component" value="Unassembled WGS sequence"/>
</dbReference>
<dbReference type="EMBL" id="AOIB01000028">
    <property type="protein sequence ID" value="ELY56177.1"/>
    <property type="molecule type" value="Genomic_DNA"/>
</dbReference>
<feature type="compositionally biased region" description="Acidic residues" evidence="1">
    <location>
        <begin position="12"/>
        <end position="47"/>
    </location>
</feature>
<accession>L9X3I7</accession>
<dbReference type="STRING" id="1227497.C491_14557"/>
<evidence type="ECO:0000313" key="2">
    <source>
        <dbReference type="EMBL" id="ELY56177.1"/>
    </source>
</evidence>